<dbReference type="SUPFAM" id="SSF56801">
    <property type="entry name" value="Acetyl-CoA synthetase-like"/>
    <property type="match status" value="1"/>
</dbReference>
<name>A0A2R6BA87_9ARCH</name>
<sequence>MKVAGHRLGTYELESALVQHNTVAEAAVVGIPDEVKGEIPVAFVILRQGYQPNGELAKQLNDWVRERVGPIASLKNVYFVTQLPKTRSAKIMRRVVQAVAVGKPIGDVTTLEDEASVEEVKHAYTEFQKEVSR</sequence>
<evidence type="ECO:0000313" key="2">
    <source>
        <dbReference type="EMBL" id="PSN95552.1"/>
    </source>
</evidence>
<evidence type="ECO:0000259" key="1">
    <source>
        <dbReference type="Pfam" id="PF13193"/>
    </source>
</evidence>
<dbReference type="EMBL" id="NEXK01000059">
    <property type="protein sequence ID" value="PSN95552.1"/>
    <property type="molecule type" value="Genomic_DNA"/>
</dbReference>
<dbReference type="GO" id="GO:0003987">
    <property type="term" value="F:acetate-CoA ligase activity"/>
    <property type="evidence" value="ECO:0007669"/>
    <property type="project" value="TreeGrafter"/>
</dbReference>
<proteinExistence type="predicted"/>
<dbReference type="Proteomes" id="UP000240681">
    <property type="component" value="Unassembled WGS sequence"/>
</dbReference>
<accession>A0A2R6BA87</accession>
<dbReference type="PANTHER" id="PTHR24095:SF232">
    <property type="entry name" value="ACETYL-COENZYME A SYNTHETASE"/>
    <property type="match status" value="1"/>
</dbReference>
<dbReference type="PANTHER" id="PTHR24095">
    <property type="entry name" value="ACETYL-COENZYME A SYNTHETASE"/>
    <property type="match status" value="1"/>
</dbReference>
<dbReference type="GO" id="GO:0006085">
    <property type="term" value="P:acetyl-CoA biosynthetic process"/>
    <property type="evidence" value="ECO:0007669"/>
    <property type="project" value="TreeGrafter"/>
</dbReference>
<feature type="domain" description="AMP-binding enzyme C-terminal" evidence="1">
    <location>
        <begin position="12"/>
        <end position="90"/>
    </location>
</feature>
<comment type="caution">
    <text evidence="2">The sequence shown here is derived from an EMBL/GenBank/DDBJ whole genome shotgun (WGS) entry which is preliminary data.</text>
</comment>
<protein>
    <recommendedName>
        <fullName evidence="1">AMP-binding enzyme C-terminal domain-containing protein</fullName>
    </recommendedName>
</protein>
<dbReference type="Gene3D" id="3.30.300.30">
    <property type="match status" value="1"/>
</dbReference>
<dbReference type="InterPro" id="IPR045851">
    <property type="entry name" value="AMP-bd_C_sf"/>
</dbReference>
<dbReference type="AlphaFoldDB" id="A0A2R6BA87"/>
<organism evidence="2 3">
    <name type="scientific">Candidatus Marsarchaeota G2 archaeon ECH_B_SAG-C16</name>
    <dbReference type="NCBI Taxonomy" id="1978163"/>
    <lineage>
        <taxon>Archaea</taxon>
        <taxon>Candidatus Marsarchaeota</taxon>
        <taxon>Candidatus Marsarchaeota group 2</taxon>
    </lineage>
</organism>
<dbReference type="Pfam" id="PF13193">
    <property type="entry name" value="AMP-binding_C"/>
    <property type="match status" value="1"/>
</dbReference>
<dbReference type="InterPro" id="IPR025110">
    <property type="entry name" value="AMP-bd_C"/>
</dbReference>
<evidence type="ECO:0000313" key="3">
    <source>
        <dbReference type="Proteomes" id="UP000240681"/>
    </source>
</evidence>
<gene>
    <name evidence="2" type="ORF">B9Q09_02925</name>
</gene>
<reference evidence="2 3" key="1">
    <citation type="submission" date="2017-04" db="EMBL/GenBank/DDBJ databases">
        <title>Novel microbial lineages endemic to geothermal iron-oxide mats fill important gaps in the evolutionary history of Archaea.</title>
        <authorList>
            <person name="Jay Z.J."/>
            <person name="Beam J.P."/>
            <person name="Dlakic M."/>
            <person name="Rusch D.B."/>
            <person name="Kozubal M.A."/>
            <person name="Inskeep W.P."/>
        </authorList>
    </citation>
    <scope>NUCLEOTIDE SEQUENCE [LARGE SCALE GENOMIC DNA]</scope>
    <source>
        <strain evidence="2">ECH_B_SAG-C16</strain>
    </source>
</reference>